<evidence type="ECO:0000313" key="5">
    <source>
        <dbReference type="EMBL" id="GLS15372.1"/>
    </source>
</evidence>
<dbReference type="Proteomes" id="UP001156903">
    <property type="component" value="Unassembled WGS sequence"/>
</dbReference>
<dbReference type="PROSITE" id="PS00061">
    <property type="entry name" value="ADH_SHORT"/>
    <property type="match status" value="1"/>
</dbReference>
<dbReference type="EMBL" id="BSPB01000024">
    <property type="protein sequence ID" value="GLS15372.1"/>
    <property type="molecule type" value="Genomic_DNA"/>
</dbReference>
<dbReference type="RefSeq" id="WP_284308298.1">
    <property type="nucleotide sequence ID" value="NZ_BSPB01000024.1"/>
</dbReference>
<dbReference type="PANTHER" id="PTHR24322:SF736">
    <property type="entry name" value="RETINOL DEHYDROGENASE 10"/>
    <property type="match status" value="1"/>
</dbReference>
<evidence type="ECO:0000259" key="4">
    <source>
        <dbReference type="SMART" id="SM00822"/>
    </source>
</evidence>
<dbReference type="InterPro" id="IPR057326">
    <property type="entry name" value="KR_dom"/>
</dbReference>
<protein>
    <submittedName>
        <fullName evidence="5">Short-chain type dehydrogenase/reductase</fullName>
    </submittedName>
</protein>
<accession>A0ABQ6CB15</accession>
<dbReference type="SMART" id="SM00822">
    <property type="entry name" value="PKS_KR"/>
    <property type="match status" value="1"/>
</dbReference>
<dbReference type="PANTHER" id="PTHR24322">
    <property type="entry name" value="PKSB"/>
    <property type="match status" value="1"/>
</dbReference>
<comment type="similarity">
    <text evidence="1 3">Belongs to the short-chain dehydrogenases/reductases (SDR) family.</text>
</comment>
<evidence type="ECO:0000256" key="1">
    <source>
        <dbReference type="ARBA" id="ARBA00006484"/>
    </source>
</evidence>
<gene>
    <name evidence="5" type="ORF">GCM10007935_28070</name>
</gene>
<dbReference type="Gene3D" id="3.40.50.720">
    <property type="entry name" value="NAD(P)-binding Rossmann-like Domain"/>
    <property type="match status" value="1"/>
</dbReference>
<dbReference type="Pfam" id="PF00106">
    <property type="entry name" value="adh_short"/>
    <property type="match status" value="1"/>
</dbReference>
<dbReference type="NCBIfam" id="NF004843">
    <property type="entry name" value="PRK06194.1"/>
    <property type="match status" value="1"/>
</dbReference>
<name>A0ABQ6CB15_9BURK</name>
<dbReference type="PRINTS" id="PR00080">
    <property type="entry name" value="SDRFAMILY"/>
</dbReference>
<evidence type="ECO:0000313" key="6">
    <source>
        <dbReference type="Proteomes" id="UP001156903"/>
    </source>
</evidence>
<dbReference type="CDD" id="cd05233">
    <property type="entry name" value="SDR_c"/>
    <property type="match status" value="1"/>
</dbReference>
<sequence length="288" mass="29535">MTTAFDPSLALKPGGTAVITGAASGFGRELALLCAAAGLQLVLADVDEAGLAQTVALTGLPPAAVLAQPCNVADAGEVDRLAARAHERFGAVHLLFNNAGVIAAGPSWKATPQDWQWVFGVNVMGVAHGIRSFVPGMLAQGEPAWVVNTASVAGLVCPPELGVYAASKHAVVALSECLHHELAGSGQPVGVSVLCPAYVDTGIADAFRHRPAELAERNPDDAAFLARTKVAMQAGRLSARDVAQRTLDGVREGRFYILSHRSAAAGVESRLRAFLAGGAPDNPLAGVG</sequence>
<evidence type="ECO:0000256" key="3">
    <source>
        <dbReference type="RuleBase" id="RU000363"/>
    </source>
</evidence>
<proteinExistence type="inferred from homology"/>
<keyword evidence="2" id="KW-0560">Oxidoreductase</keyword>
<feature type="domain" description="Ketoreductase" evidence="4">
    <location>
        <begin position="15"/>
        <end position="206"/>
    </location>
</feature>
<dbReference type="InterPro" id="IPR020904">
    <property type="entry name" value="Sc_DH/Rdtase_CS"/>
</dbReference>
<dbReference type="PRINTS" id="PR00081">
    <property type="entry name" value="GDHRDH"/>
</dbReference>
<evidence type="ECO:0000256" key="2">
    <source>
        <dbReference type="ARBA" id="ARBA00023002"/>
    </source>
</evidence>
<dbReference type="InterPro" id="IPR036291">
    <property type="entry name" value="NAD(P)-bd_dom_sf"/>
</dbReference>
<dbReference type="InterPro" id="IPR002347">
    <property type="entry name" value="SDR_fam"/>
</dbReference>
<dbReference type="SUPFAM" id="SSF51735">
    <property type="entry name" value="NAD(P)-binding Rossmann-fold domains"/>
    <property type="match status" value="1"/>
</dbReference>
<comment type="caution">
    <text evidence="5">The sequence shown here is derived from an EMBL/GenBank/DDBJ whole genome shotgun (WGS) entry which is preliminary data.</text>
</comment>
<reference evidence="6" key="1">
    <citation type="journal article" date="2019" name="Int. J. Syst. Evol. Microbiol.">
        <title>The Global Catalogue of Microorganisms (GCM) 10K type strain sequencing project: providing services to taxonomists for standard genome sequencing and annotation.</title>
        <authorList>
            <consortium name="The Broad Institute Genomics Platform"/>
            <consortium name="The Broad Institute Genome Sequencing Center for Infectious Disease"/>
            <person name="Wu L."/>
            <person name="Ma J."/>
        </authorList>
    </citation>
    <scope>NUCLEOTIDE SEQUENCE [LARGE SCALE GENOMIC DNA]</scope>
    <source>
        <strain evidence="6">NBRC 109341</strain>
    </source>
</reference>
<organism evidence="5 6">
    <name type="scientific">Hydrogenophaga electricum</name>
    <dbReference type="NCBI Taxonomy" id="1230953"/>
    <lineage>
        <taxon>Bacteria</taxon>
        <taxon>Pseudomonadati</taxon>
        <taxon>Pseudomonadota</taxon>
        <taxon>Betaproteobacteria</taxon>
        <taxon>Burkholderiales</taxon>
        <taxon>Comamonadaceae</taxon>
        <taxon>Hydrogenophaga</taxon>
    </lineage>
</organism>
<keyword evidence="6" id="KW-1185">Reference proteome</keyword>